<evidence type="ECO:0000256" key="6">
    <source>
        <dbReference type="PIRSR" id="PIRSR002419-1"/>
    </source>
</evidence>
<evidence type="ECO:0000256" key="5">
    <source>
        <dbReference type="ARBA" id="ARBA00023136"/>
    </source>
</evidence>
<dbReference type="InterPro" id="IPR000301">
    <property type="entry name" value="Tetraspanin_animals"/>
</dbReference>
<dbReference type="PANTHER" id="PTHR19282">
    <property type="entry name" value="TETRASPANIN"/>
    <property type="match status" value="1"/>
</dbReference>
<comment type="subcellular location">
    <subcellularLocation>
        <location evidence="1 7">Membrane</location>
        <topology evidence="1 7">Multi-pass membrane protein</topology>
    </subcellularLocation>
</comment>
<feature type="disulfide bond" evidence="6">
    <location>
        <begin position="149"/>
        <end position="184"/>
    </location>
</feature>
<keyword evidence="5 7" id="KW-0472">Membrane</keyword>
<dbReference type="InterPro" id="IPR018499">
    <property type="entry name" value="Tetraspanin/Peripherin"/>
</dbReference>
<evidence type="ECO:0000313" key="9">
    <source>
        <dbReference type="Proteomes" id="UP001557470"/>
    </source>
</evidence>
<feature type="transmembrane region" description="Helical" evidence="7">
    <location>
        <begin position="51"/>
        <end position="71"/>
    </location>
</feature>
<dbReference type="PRINTS" id="PR00259">
    <property type="entry name" value="TMFOUR"/>
</dbReference>
<keyword evidence="6" id="KW-1015">Disulfide bond</keyword>
<dbReference type="EMBL" id="JAGEUA010000005">
    <property type="protein sequence ID" value="KAL0979168.1"/>
    <property type="molecule type" value="Genomic_DNA"/>
</dbReference>
<dbReference type="GO" id="GO:0016020">
    <property type="term" value="C:membrane"/>
    <property type="evidence" value="ECO:0007669"/>
    <property type="project" value="UniProtKB-SubCell"/>
</dbReference>
<accession>A0ABD0WV91</accession>
<sequence length="232" mass="26497">MKCSRVNSLKGFVTFVNFICWLCGAFIVGFGEYLLIDSRFVSLIPTVCPLFPANMLIVMGTIVTCVCYLGIMGSLNETRCMLITFFILMFTLIVVELALACTFLVSEKKIETFFEKDLMHSLETYKNSTSERELTIKKDFDAVQHIFRCCGVYGVADWEGDVPLSCCTQEPCDVIHQPLWQEGCHIKFRNWISRNLHITRAGVVSLFVLQFICICFNITIFCHFSLKGYGYK</sequence>
<dbReference type="AlphaFoldDB" id="A0ABD0WV91"/>
<evidence type="ECO:0000256" key="3">
    <source>
        <dbReference type="ARBA" id="ARBA00022692"/>
    </source>
</evidence>
<organism evidence="8 9">
    <name type="scientific">Umbra pygmaea</name>
    <name type="common">Eastern mudminnow</name>
    <dbReference type="NCBI Taxonomy" id="75934"/>
    <lineage>
        <taxon>Eukaryota</taxon>
        <taxon>Metazoa</taxon>
        <taxon>Chordata</taxon>
        <taxon>Craniata</taxon>
        <taxon>Vertebrata</taxon>
        <taxon>Euteleostomi</taxon>
        <taxon>Actinopterygii</taxon>
        <taxon>Neopterygii</taxon>
        <taxon>Teleostei</taxon>
        <taxon>Protacanthopterygii</taxon>
        <taxon>Esociformes</taxon>
        <taxon>Umbridae</taxon>
        <taxon>Umbra</taxon>
    </lineage>
</organism>
<keyword evidence="4 7" id="KW-1133">Transmembrane helix</keyword>
<name>A0ABD0WV91_UMBPY</name>
<dbReference type="PANTHER" id="PTHR19282:SF39">
    <property type="entry name" value="LEUKOCYTE SURFACE ANTIGEN CD53"/>
    <property type="match status" value="1"/>
</dbReference>
<feature type="transmembrane region" description="Helical" evidence="7">
    <location>
        <begin position="203"/>
        <end position="226"/>
    </location>
</feature>
<gene>
    <name evidence="8" type="ORF">UPYG_G00181590</name>
</gene>
<evidence type="ECO:0000256" key="1">
    <source>
        <dbReference type="ARBA" id="ARBA00004141"/>
    </source>
</evidence>
<keyword evidence="9" id="KW-1185">Reference proteome</keyword>
<dbReference type="InterPro" id="IPR008952">
    <property type="entry name" value="Tetraspanin_EC2_sf"/>
</dbReference>
<comment type="caution">
    <text evidence="8">The sequence shown here is derived from an EMBL/GenBank/DDBJ whole genome shotgun (WGS) entry which is preliminary data.</text>
</comment>
<evidence type="ECO:0000313" key="8">
    <source>
        <dbReference type="EMBL" id="KAL0979168.1"/>
    </source>
</evidence>
<dbReference type="SUPFAM" id="SSF48652">
    <property type="entry name" value="Tetraspanin"/>
    <property type="match status" value="1"/>
</dbReference>
<dbReference type="PIRSF" id="PIRSF002419">
    <property type="entry name" value="Tetraspanin"/>
    <property type="match status" value="1"/>
</dbReference>
<protein>
    <recommendedName>
        <fullName evidence="7">Tetraspanin</fullName>
    </recommendedName>
</protein>
<reference evidence="8 9" key="1">
    <citation type="submission" date="2024-06" db="EMBL/GenBank/DDBJ databases">
        <authorList>
            <person name="Pan Q."/>
            <person name="Wen M."/>
            <person name="Jouanno E."/>
            <person name="Zahm M."/>
            <person name="Klopp C."/>
            <person name="Cabau C."/>
            <person name="Louis A."/>
            <person name="Berthelot C."/>
            <person name="Parey E."/>
            <person name="Roest Crollius H."/>
            <person name="Montfort J."/>
            <person name="Robinson-Rechavi M."/>
            <person name="Bouchez O."/>
            <person name="Lampietro C."/>
            <person name="Lopez Roques C."/>
            <person name="Donnadieu C."/>
            <person name="Postlethwait J."/>
            <person name="Bobe J."/>
            <person name="Verreycken H."/>
            <person name="Guiguen Y."/>
        </authorList>
    </citation>
    <scope>NUCLEOTIDE SEQUENCE [LARGE SCALE GENOMIC DNA]</scope>
    <source>
        <strain evidence="8">Up_M1</strain>
        <tissue evidence="8">Testis</tissue>
    </source>
</reference>
<comment type="similarity">
    <text evidence="2 7">Belongs to the tetraspanin (TM4SF) family.</text>
</comment>
<feature type="transmembrane region" description="Helical" evidence="7">
    <location>
        <begin position="83"/>
        <end position="105"/>
    </location>
</feature>
<dbReference type="Proteomes" id="UP001557470">
    <property type="component" value="Unassembled WGS sequence"/>
</dbReference>
<feature type="transmembrane region" description="Helical" evidence="7">
    <location>
        <begin position="12"/>
        <end position="31"/>
    </location>
</feature>
<evidence type="ECO:0000256" key="2">
    <source>
        <dbReference type="ARBA" id="ARBA00006840"/>
    </source>
</evidence>
<proteinExistence type="inferred from homology"/>
<dbReference type="Pfam" id="PF00335">
    <property type="entry name" value="Tetraspanin"/>
    <property type="match status" value="1"/>
</dbReference>
<feature type="disulfide bond" evidence="6">
    <location>
        <begin position="150"/>
        <end position="167"/>
    </location>
</feature>
<keyword evidence="3 7" id="KW-0812">Transmembrane</keyword>
<evidence type="ECO:0000256" key="4">
    <source>
        <dbReference type="ARBA" id="ARBA00022989"/>
    </source>
</evidence>
<dbReference type="Gene3D" id="1.10.1450.10">
    <property type="entry name" value="Tetraspanin"/>
    <property type="match status" value="1"/>
</dbReference>
<evidence type="ECO:0000256" key="7">
    <source>
        <dbReference type="RuleBase" id="RU361218"/>
    </source>
</evidence>